<dbReference type="AlphaFoldDB" id="A0A3B3R8U5"/>
<name>A0A3B3R8U5_9TELE</name>
<dbReference type="KEGG" id="pki:111836413"/>
<keyword evidence="4" id="KW-1185">Reference proteome</keyword>
<evidence type="ECO:0000313" key="3">
    <source>
        <dbReference type="Ensembl" id="ENSPKIP00000015197.1"/>
    </source>
</evidence>
<keyword evidence="1" id="KW-0727">SH2 domain</keyword>
<dbReference type="RefSeq" id="XP_023653434.1">
    <property type="nucleotide sequence ID" value="XM_023797666.2"/>
</dbReference>
<feature type="compositionally biased region" description="Basic and acidic residues" evidence="2">
    <location>
        <begin position="39"/>
        <end position="48"/>
    </location>
</feature>
<organism evidence="3 4">
    <name type="scientific">Paramormyrops kingsleyae</name>
    <dbReference type="NCBI Taxonomy" id="1676925"/>
    <lineage>
        <taxon>Eukaryota</taxon>
        <taxon>Metazoa</taxon>
        <taxon>Chordata</taxon>
        <taxon>Craniata</taxon>
        <taxon>Vertebrata</taxon>
        <taxon>Euteleostomi</taxon>
        <taxon>Actinopterygii</taxon>
        <taxon>Neopterygii</taxon>
        <taxon>Teleostei</taxon>
        <taxon>Osteoglossocephala</taxon>
        <taxon>Osteoglossomorpha</taxon>
        <taxon>Osteoglossiformes</taxon>
        <taxon>Mormyridae</taxon>
        <taxon>Paramormyrops</taxon>
    </lineage>
</organism>
<dbReference type="GeneTree" id="ENSGT00940000161678"/>
<feature type="region of interest" description="Disordered" evidence="2">
    <location>
        <begin position="108"/>
        <end position="195"/>
    </location>
</feature>
<accession>A0A3B3R8U5</accession>
<dbReference type="GO" id="GO:0005737">
    <property type="term" value="C:cytoplasm"/>
    <property type="evidence" value="ECO:0007669"/>
    <property type="project" value="TreeGrafter"/>
</dbReference>
<feature type="compositionally biased region" description="Polar residues" evidence="2">
    <location>
        <begin position="292"/>
        <end position="302"/>
    </location>
</feature>
<dbReference type="Proteomes" id="UP000261540">
    <property type="component" value="Unplaced"/>
</dbReference>
<evidence type="ECO:0000313" key="4">
    <source>
        <dbReference type="Proteomes" id="UP000261540"/>
    </source>
</evidence>
<sequence>MLHQILKDMYIDPDVLEALNEEQKKILFLKMRQEQVRRWKEREEKLESEGAGDQMPKSKKGPSKNVSWLLGRDGDVHVNVIEDTDEPMSSTVILSQLRERKGHQTDLRYNLENRSPSVPAQTGTENVSPKPNIRLDFKGVPPSPGPRIVAPSQVKTEDSAPEPNLLPLQEQPGTADDEAVEDEGSDSSGTEDSSDVILLYRPHLTPAHPMSISDRLLARNSQGQVDDVCTSETNGPRPQASQKMEQGKVPQTPAAPQQAEASRTGAEAAGAEAAGGTVAGRGRVAQLKKTFSLANSPGTPSRTKPPVPNKPPHLLASPSLR</sequence>
<protein>
    <submittedName>
        <fullName evidence="3">Zgc:92242</fullName>
    </submittedName>
</protein>
<evidence type="ECO:0000256" key="2">
    <source>
        <dbReference type="SAM" id="MobiDB-lite"/>
    </source>
</evidence>
<dbReference type="GeneID" id="111836413"/>
<dbReference type="Ensembl" id="ENSPKIT00000039656.1">
    <property type="protein sequence ID" value="ENSPKIP00000015197.1"/>
    <property type="gene ID" value="ENSPKIG00000001994.1"/>
</dbReference>
<feature type="compositionally biased region" description="Polar residues" evidence="2">
    <location>
        <begin position="112"/>
        <end position="129"/>
    </location>
</feature>
<feature type="compositionally biased region" description="Acidic residues" evidence="2">
    <location>
        <begin position="175"/>
        <end position="185"/>
    </location>
</feature>
<feature type="region of interest" description="Disordered" evidence="2">
    <location>
        <begin position="223"/>
        <end position="321"/>
    </location>
</feature>
<dbReference type="PANTHER" id="PTHR14388">
    <property type="entry name" value="T CELL-SPECIFIC ADAPTER PROTEIN TSAD"/>
    <property type="match status" value="1"/>
</dbReference>
<feature type="region of interest" description="Disordered" evidence="2">
    <location>
        <begin position="39"/>
        <end position="68"/>
    </location>
</feature>
<reference evidence="3" key="1">
    <citation type="submission" date="2025-08" db="UniProtKB">
        <authorList>
            <consortium name="Ensembl"/>
        </authorList>
    </citation>
    <scope>IDENTIFICATION</scope>
</reference>
<proteinExistence type="predicted"/>
<feature type="compositionally biased region" description="Low complexity" evidence="2">
    <location>
        <begin position="161"/>
        <end position="172"/>
    </location>
</feature>
<dbReference type="PANTHER" id="PTHR14388:SF5">
    <property type="entry name" value="SH2 DOMAIN-CONTAINING PROTEIN 4A"/>
    <property type="match status" value="1"/>
</dbReference>
<feature type="compositionally biased region" description="Polar residues" evidence="2">
    <location>
        <begin position="223"/>
        <end position="244"/>
    </location>
</feature>
<dbReference type="OrthoDB" id="10003345at2759"/>
<dbReference type="STRING" id="1676925.ENSPKIP00000015197"/>
<feature type="compositionally biased region" description="Low complexity" evidence="2">
    <location>
        <begin position="250"/>
        <end position="285"/>
    </location>
</feature>
<evidence type="ECO:0000256" key="1">
    <source>
        <dbReference type="ARBA" id="ARBA00022999"/>
    </source>
</evidence>
<reference evidence="3" key="2">
    <citation type="submission" date="2025-09" db="UniProtKB">
        <authorList>
            <consortium name="Ensembl"/>
        </authorList>
    </citation>
    <scope>IDENTIFICATION</scope>
</reference>